<evidence type="ECO:0000259" key="7">
    <source>
        <dbReference type="PROSITE" id="PS51501"/>
    </source>
</evidence>
<proteinExistence type="predicted"/>
<organism evidence="8">
    <name type="scientific">Ditylum brightwellii</name>
    <dbReference type="NCBI Taxonomy" id="49249"/>
    <lineage>
        <taxon>Eukaryota</taxon>
        <taxon>Sar</taxon>
        <taxon>Stramenopiles</taxon>
        <taxon>Ochrophyta</taxon>
        <taxon>Bacillariophyta</taxon>
        <taxon>Mediophyceae</taxon>
        <taxon>Lithodesmiophycidae</taxon>
        <taxon>Lithodesmiales</taxon>
        <taxon>Lithodesmiaceae</taxon>
        <taxon>Ditylum</taxon>
    </lineage>
</organism>
<feature type="transmembrane region" description="Helical" evidence="6">
    <location>
        <begin position="20"/>
        <end position="43"/>
    </location>
</feature>
<feature type="transmembrane region" description="Helical" evidence="6">
    <location>
        <begin position="55"/>
        <end position="74"/>
    </location>
</feature>
<gene>
    <name evidence="8" type="ORF">DBRI00130_LOCUS8957</name>
    <name evidence="9" type="ORF">DBRI00130_LOCUS8959</name>
</gene>
<dbReference type="GO" id="GO:0050821">
    <property type="term" value="P:protein stabilization"/>
    <property type="evidence" value="ECO:0007669"/>
    <property type="project" value="TreeGrafter"/>
</dbReference>
<feature type="domain" description="DNL-type" evidence="7">
    <location>
        <begin position="163"/>
        <end position="261"/>
    </location>
</feature>
<dbReference type="GO" id="GO:0006457">
    <property type="term" value="P:protein folding"/>
    <property type="evidence" value="ECO:0007669"/>
    <property type="project" value="TreeGrafter"/>
</dbReference>
<dbReference type="EMBL" id="HBNS01011071">
    <property type="protein sequence ID" value="CAE4595880.1"/>
    <property type="molecule type" value="Transcribed_RNA"/>
</dbReference>
<dbReference type="InterPro" id="IPR007853">
    <property type="entry name" value="Znf_DNL-typ"/>
</dbReference>
<keyword evidence="3" id="KW-0862">Zinc</keyword>
<evidence type="ECO:0000256" key="3">
    <source>
        <dbReference type="ARBA" id="ARBA00022833"/>
    </source>
</evidence>
<dbReference type="GO" id="GO:0008270">
    <property type="term" value="F:zinc ion binding"/>
    <property type="evidence" value="ECO:0007669"/>
    <property type="project" value="UniProtKB-KW"/>
</dbReference>
<feature type="region of interest" description="Disordered" evidence="5">
    <location>
        <begin position="100"/>
        <end position="127"/>
    </location>
</feature>
<keyword evidence="1" id="KW-0479">Metal-binding</keyword>
<dbReference type="InterPro" id="IPR024158">
    <property type="entry name" value="Mt_import_TIM15"/>
</dbReference>
<sequence>MKNSPSSLSYSHCQYLNTSVSLLSLSSSFVRFLFLHLLLVAIVTFTTTTSTDSSAVSVLSGGNGMILLCEAFSFGRANLMTSRRFRHNIARDIETRIRLNASSNNNNKDEKNDNTIKEGREGDESPFPCLPPIGFSSYDESTPTTTVTCGNNTDSGIQQSSPFVGHKFELQYTCKVCETRNSNRVSRIAYRSGVVIVVCKGCQTKHLIADNLGWSIGFEPETSTIEDYLEANGRTGDINRVSSEVFELERVLDMTDNSGSIVDEGGNKHLE</sequence>
<dbReference type="GO" id="GO:0030150">
    <property type="term" value="P:protein import into mitochondrial matrix"/>
    <property type="evidence" value="ECO:0007669"/>
    <property type="project" value="TreeGrafter"/>
</dbReference>
<dbReference type="PANTHER" id="PTHR20922">
    <property type="entry name" value="DNL-TYPE ZINC FINGER PROTEIN"/>
    <property type="match status" value="1"/>
</dbReference>
<keyword evidence="2 4" id="KW-0863">Zinc-finger</keyword>
<evidence type="ECO:0000313" key="9">
    <source>
        <dbReference type="EMBL" id="CAE4595883.1"/>
    </source>
</evidence>
<accession>A0A6V2CY19</accession>
<evidence type="ECO:0000256" key="1">
    <source>
        <dbReference type="ARBA" id="ARBA00022723"/>
    </source>
</evidence>
<keyword evidence="6" id="KW-1133">Transmembrane helix</keyword>
<evidence type="ECO:0000256" key="2">
    <source>
        <dbReference type="ARBA" id="ARBA00022771"/>
    </source>
</evidence>
<feature type="compositionally biased region" description="Basic and acidic residues" evidence="5">
    <location>
        <begin position="107"/>
        <end position="123"/>
    </location>
</feature>
<evidence type="ECO:0000256" key="4">
    <source>
        <dbReference type="PROSITE-ProRule" id="PRU00834"/>
    </source>
</evidence>
<dbReference type="PROSITE" id="PS51501">
    <property type="entry name" value="ZF_DNL"/>
    <property type="match status" value="1"/>
</dbReference>
<protein>
    <recommendedName>
        <fullName evidence="7">DNL-type domain-containing protein</fullName>
    </recommendedName>
</protein>
<dbReference type="AlphaFoldDB" id="A0A6V2CY19"/>
<evidence type="ECO:0000256" key="6">
    <source>
        <dbReference type="SAM" id="Phobius"/>
    </source>
</evidence>
<keyword evidence="6" id="KW-0472">Membrane</keyword>
<evidence type="ECO:0000313" key="8">
    <source>
        <dbReference type="EMBL" id="CAE4595880.1"/>
    </source>
</evidence>
<evidence type="ECO:0000256" key="5">
    <source>
        <dbReference type="SAM" id="MobiDB-lite"/>
    </source>
</evidence>
<dbReference type="EMBL" id="HBNS01011073">
    <property type="protein sequence ID" value="CAE4595883.1"/>
    <property type="molecule type" value="Transcribed_RNA"/>
</dbReference>
<keyword evidence="6" id="KW-0812">Transmembrane</keyword>
<name>A0A6V2CY19_9STRA</name>
<dbReference type="GO" id="GO:0005739">
    <property type="term" value="C:mitochondrion"/>
    <property type="evidence" value="ECO:0007669"/>
    <property type="project" value="TreeGrafter"/>
</dbReference>
<dbReference type="GO" id="GO:0051087">
    <property type="term" value="F:protein-folding chaperone binding"/>
    <property type="evidence" value="ECO:0007669"/>
    <property type="project" value="TreeGrafter"/>
</dbReference>
<dbReference type="PANTHER" id="PTHR20922:SF13">
    <property type="entry name" value="DNL-TYPE ZINC FINGER PROTEIN"/>
    <property type="match status" value="1"/>
</dbReference>
<dbReference type="Pfam" id="PF05180">
    <property type="entry name" value="zf-DNL"/>
    <property type="match status" value="1"/>
</dbReference>
<reference evidence="8" key="1">
    <citation type="submission" date="2021-01" db="EMBL/GenBank/DDBJ databases">
        <authorList>
            <person name="Corre E."/>
            <person name="Pelletier E."/>
            <person name="Niang G."/>
            <person name="Scheremetjew M."/>
            <person name="Finn R."/>
            <person name="Kale V."/>
            <person name="Holt S."/>
            <person name="Cochrane G."/>
            <person name="Meng A."/>
            <person name="Brown T."/>
            <person name="Cohen L."/>
        </authorList>
    </citation>
    <scope>NUCLEOTIDE SEQUENCE</scope>
    <source>
        <strain evidence="8">GSO104</strain>
    </source>
</reference>